<keyword evidence="1" id="KW-0472">Membrane</keyword>
<organism evidence="2">
    <name type="scientific">Crossobamon orientalis</name>
    <dbReference type="NCBI Taxonomy" id="401522"/>
    <lineage>
        <taxon>Eukaryota</taxon>
        <taxon>Metazoa</taxon>
        <taxon>Chordata</taxon>
        <taxon>Craniata</taxon>
        <taxon>Vertebrata</taxon>
        <taxon>Euteleostomi</taxon>
        <taxon>Lepidosauria</taxon>
        <taxon>Squamata</taxon>
        <taxon>Bifurcata</taxon>
        <taxon>Gekkota</taxon>
        <taxon>Gekkonidae</taxon>
        <taxon>Gekkoninae</taxon>
        <taxon>Crossobamon</taxon>
    </lineage>
</organism>
<reference evidence="2" key="1">
    <citation type="submission" date="2012-07" db="EMBL/GenBank/DDBJ databases">
        <title>Nearly complete mitochondrial genome sequence of Crossobamon orientalis.</title>
        <authorList>
            <person name="Kumazawa Y."/>
        </authorList>
    </citation>
    <scope>NUCLEOTIDE SEQUENCE</scope>
    <source>
        <strain evidence="2">Cori1</strain>
    </source>
</reference>
<sequence length="54" mass="6419">MPQLNPWPWFMILTTSWTIMLLMLMPMILQARTLTPPASQVSHYSPTPWSWTWT</sequence>
<gene>
    <name evidence="2" type="primary">AT8</name>
</gene>
<accession>A0A7R7G228</accession>
<evidence type="ECO:0000313" key="2">
    <source>
        <dbReference type="EMBL" id="BCO16585.1"/>
    </source>
</evidence>
<feature type="transmembrane region" description="Helical" evidence="1">
    <location>
        <begin position="6"/>
        <end position="29"/>
    </location>
</feature>
<protein>
    <submittedName>
        <fullName evidence="2">ATPase subunit 8</fullName>
    </submittedName>
</protein>
<evidence type="ECO:0000256" key="1">
    <source>
        <dbReference type="SAM" id="Phobius"/>
    </source>
</evidence>
<keyword evidence="1" id="KW-1133">Transmembrane helix</keyword>
<keyword evidence="2" id="KW-0496">Mitochondrion</keyword>
<dbReference type="EMBL" id="AB738947">
    <property type="protein sequence ID" value="BCO16585.1"/>
    <property type="molecule type" value="Genomic_DNA"/>
</dbReference>
<dbReference type="AlphaFoldDB" id="A0A7R7G228"/>
<geneLocation type="mitochondrion" evidence="2"/>
<proteinExistence type="predicted"/>
<keyword evidence="1" id="KW-0812">Transmembrane</keyword>
<name>A0A7R7G228_9SAUR</name>